<feature type="region of interest" description="Disordered" evidence="1">
    <location>
        <begin position="42"/>
        <end position="69"/>
    </location>
</feature>
<keyword evidence="3" id="KW-1185">Reference proteome</keyword>
<feature type="compositionally biased region" description="Low complexity" evidence="1">
    <location>
        <begin position="48"/>
        <end position="69"/>
    </location>
</feature>
<protein>
    <submittedName>
        <fullName evidence="2">Uncharacterized protein</fullName>
    </submittedName>
</protein>
<organism evidence="2 3">
    <name type="scientific">Zizania palustris</name>
    <name type="common">Northern wild rice</name>
    <dbReference type="NCBI Taxonomy" id="103762"/>
    <lineage>
        <taxon>Eukaryota</taxon>
        <taxon>Viridiplantae</taxon>
        <taxon>Streptophyta</taxon>
        <taxon>Embryophyta</taxon>
        <taxon>Tracheophyta</taxon>
        <taxon>Spermatophyta</taxon>
        <taxon>Magnoliopsida</taxon>
        <taxon>Liliopsida</taxon>
        <taxon>Poales</taxon>
        <taxon>Poaceae</taxon>
        <taxon>BOP clade</taxon>
        <taxon>Oryzoideae</taxon>
        <taxon>Oryzeae</taxon>
        <taxon>Zizaniinae</taxon>
        <taxon>Zizania</taxon>
    </lineage>
</organism>
<accession>A0A8J5WYD2</accession>
<dbReference type="EMBL" id="JAAALK010000079">
    <property type="protein sequence ID" value="KAG8100261.1"/>
    <property type="molecule type" value="Genomic_DNA"/>
</dbReference>
<sequence>MTSMFQSLYRTEDNKASETECMPSTVVLGGVFTGGHYEAYLEKPQSGMPSTEMPSESPSSAPSEAPTSS</sequence>
<proteinExistence type="predicted"/>
<comment type="caution">
    <text evidence="2">The sequence shown here is derived from an EMBL/GenBank/DDBJ whole genome shotgun (WGS) entry which is preliminary data.</text>
</comment>
<reference evidence="2" key="2">
    <citation type="submission" date="2021-02" db="EMBL/GenBank/DDBJ databases">
        <authorList>
            <person name="Kimball J.A."/>
            <person name="Haas M.W."/>
            <person name="Macchietto M."/>
            <person name="Kono T."/>
            <person name="Duquette J."/>
            <person name="Shao M."/>
        </authorList>
    </citation>
    <scope>NUCLEOTIDE SEQUENCE</scope>
    <source>
        <tissue evidence="2">Fresh leaf tissue</tissue>
    </source>
</reference>
<evidence type="ECO:0000313" key="2">
    <source>
        <dbReference type="EMBL" id="KAG8100261.1"/>
    </source>
</evidence>
<evidence type="ECO:0000313" key="3">
    <source>
        <dbReference type="Proteomes" id="UP000729402"/>
    </source>
</evidence>
<gene>
    <name evidence="2" type="ORF">GUJ93_ZPchr0013g33849</name>
</gene>
<name>A0A8J5WYD2_ZIZPA</name>
<reference evidence="2" key="1">
    <citation type="journal article" date="2021" name="bioRxiv">
        <title>Whole Genome Assembly and Annotation of Northern Wild Rice, Zizania palustris L., Supports a Whole Genome Duplication in the Zizania Genus.</title>
        <authorList>
            <person name="Haas M."/>
            <person name="Kono T."/>
            <person name="Macchietto M."/>
            <person name="Millas R."/>
            <person name="McGilp L."/>
            <person name="Shao M."/>
            <person name="Duquette J."/>
            <person name="Hirsch C.N."/>
            <person name="Kimball J."/>
        </authorList>
    </citation>
    <scope>NUCLEOTIDE SEQUENCE</scope>
    <source>
        <tissue evidence="2">Fresh leaf tissue</tissue>
    </source>
</reference>
<evidence type="ECO:0000256" key="1">
    <source>
        <dbReference type="SAM" id="MobiDB-lite"/>
    </source>
</evidence>
<dbReference type="AlphaFoldDB" id="A0A8J5WYD2"/>
<dbReference type="Proteomes" id="UP000729402">
    <property type="component" value="Unassembled WGS sequence"/>
</dbReference>